<dbReference type="RefSeq" id="WP_185528044.1">
    <property type="nucleotide sequence ID" value="NZ_JAARWN010000029.1"/>
</dbReference>
<keyword evidence="1" id="KW-1133">Transmembrane helix</keyword>
<gene>
    <name evidence="2" type="ORF">HCA69_16170</name>
</gene>
<comment type="caution">
    <text evidence="2">The sequence shown here is derived from an EMBL/GenBank/DDBJ whole genome shotgun (WGS) entry which is preliminary data.</text>
</comment>
<keyword evidence="1" id="KW-0812">Transmembrane</keyword>
<evidence type="ECO:0000313" key="3">
    <source>
        <dbReference type="Proteomes" id="UP000535908"/>
    </source>
</evidence>
<dbReference type="EMBL" id="JAARWN010000029">
    <property type="protein sequence ID" value="MBC1937899.1"/>
    <property type="molecule type" value="Genomic_DNA"/>
</dbReference>
<name>A0A7X1CRB0_9LIST</name>
<accession>A0A7X1CRB0</accession>
<organism evidence="2 3">
    <name type="scientific">Listeria grandensis</name>
    <dbReference type="NCBI Taxonomy" id="1494963"/>
    <lineage>
        <taxon>Bacteria</taxon>
        <taxon>Bacillati</taxon>
        <taxon>Bacillota</taxon>
        <taxon>Bacilli</taxon>
        <taxon>Bacillales</taxon>
        <taxon>Listeriaceae</taxon>
        <taxon>Listeria</taxon>
    </lineage>
</organism>
<keyword evidence="1" id="KW-0472">Membrane</keyword>
<evidence type="ECO:0000256" key="1">
    <source>
        <dbReference type="SAM" id="Phobius"/>
    </source>
</evidence>
<feature type="transmembrane region" description="Helical" evidence="1">
    <location>
        <begin position="45"/>
        <end position="71"/>
    </location>
</feature>
<sequence length="73" mass="8694">MFIFPTILAPIVVGCVLATFNHWLETQRKKKRKSTVRLTRQDRAPLIKLLSFLQKSYLFLHFMTCFFYLLLSI</sequence>
<reference evidence="2 3" key="1">
    <citation type="submission" date="2020-03" db="EMBL/GenBank/DDBJ databases">
        <title>Soil Listeria distribution.</title>
        <authorList>
            <person name="Liao J."/>
            <person name="Wiedmann M."/>
        </authorList>
    </citation>
    <scope>NUCLEOTIDE SEQUENCE [LARGE SCALE GENOMIC DNA]</scope>
    <source>
        <strain evidence="2 3">FSL L7-0741</strain>
    </source>
</reference>
<feature type="transmembrane region" description="Helical" evidence="1">
    <location>
        <begin position="6"/>
        <end position="24"/>
    </location>
</feature>
<evidence type="ECO:0000313" key="2">
    <source>
        <dbReference type="EMBL" id="MBC1937899.1"/>
    </source>
</evidence>
<dbReference type="NCBIfam" id="NF033608">
    <property type="entry name" value="type_I_tox_Fst"/>
    <property type="match status" value="1"/>
</dbReference>
<proteinExistence type="predicted"/>
<dbReference type="AlphaFoldDB" id="A0A7X1CRB0"/>
<protein>
    <submittedName>
        <fullName evidence="2">Type I toxin-antitoxin system Fst family toxin</fullName>
    </submittedName>
</protein>
<dbReference type="Proteomes" id="UP000535908">
    <property type="component" value="Unassembled WGS sequence"/>
</dbReference>